<dbReference type="SUPFAM" id="SSF51735">
    <property type="entry name" value="NAD(P)-binding Rossmann-fold domains"/>
    <property type="match status" value="2"/>
</dbReference>
<dbReference type="NCBIfam" id="NF007031">
    <property type="entry name" value="PRK09496.1-2"/>
    <property type="match status" value="1"/>
</dbReference>
<evidence type="ECO:0000259" key="7">
    <source>
        <dbReference type="PROSITE" id="PS51201"/>
    </source>
</evidence>
<evidence type="ECO:0000259" key="8">
    <source>
        <dbReference type="PROSITE" id="PS51202"/>
    </source>
</evidence>
<dbReference type="InterPro" id="IPR050721">
    <property type="entry name" value="Trk_Ktr_HKT_K-transport"/>
</dbReference>
<dbReference type="InterPro" id="IPR036721">
    <property type="entry name" value="RCK_C_sf"/>
</dbReference>
<dbReference type="NCBIfam" id="NF007039">
    <property type="entry name" value="PRK09496.3-2"/>
    <property type="match status" value="1"/>
</dbReference>
<dbReference type="PANTHER" id="PTHR43833">
    <property type="entry name" value="POTASSIUM CHANNEL PROTEIN 2-RELATED-RELATED"/>
    <property type="match status" value="1"/>
</dbReference>
<gene>
    <name evidence="9" type="primary">trkA</name>
    <name evidence="9" type="ORF">GKC30_12330</name>
</gene>
<dbReference type="InterPro" id="IPR006036">
    <property type="entry name" value="K_uptake_TrkA"/>
</dbReference>
<dbReference type="RefSeq" id="WP_367614129.1">
    <property type="nucleotide sequence ID" value="NZ_WODC01000008.1"/>
</dbReference>
<dbReference type="GO" id="GO:0005886">
    <property type="term" value="C:plasma membrane"/>
    <property type="evidence" value="ECO:0007669"/>
    <property type="project" value="InterPro"/>
</dbReference>
<keyword evidence="6" id="KW-0406">Ion transport</keyword>
<evidence type="ECO:0000256" key="2">
    <source>
        <dbReference type="ARBA" id="ARBA00022448"/>
    </source>
</evidence>
<keyword evidence="10" id="KW-1185">Reference proteome</keyword>
<feature type="domain" description="RCK N-terminal" evidence="7">
    <location>
        <begin position="231"/>
        <end position="348"/>
    </location>
</feature>
<organism evidence="9 10">
    <name type="scientific">Pseudodesulfovibrio alkaliphilus</name>
    <dbReference type="NCBI Taxonomy" id="2661613"/>
    <lineage>
        <taxon>Bacteria</taxon>
        <taxon>Pseudomonadati</taxon>
        <taxon>Thermodesulfobacteriota</taxon>
        <taxon>Desulfovibrionia</taxon>
        <taxon>Desulfovibrionales</taxon>
        <taxon>Desulfovibrionaceae</taxon>
    </lineage>
</organism>
<dbReference type="InterPro" id="IPR003148">
    <property type="entry name" value="RCK_N"/>
</dbReference>
<dbReference type="InterPro" id="IPR036291">
    <property type="entry name" value="NAD(P)-bd_dom_sf"/>
</dbReference>
<dbReference type="Gene3D" id="3.40.50.720">
    <property type="entry name" value="NAD(P)-binding Rossmann-like Domain"/>
    <property type="match status" value="2"/>
</dbReference>
<feature type="domain" description="RCK C-terminal" evidence="8">
    <location>
        <begin position="368"/>
        <end position="449"/>
    </location>
</feature>
<dbReference type="AlphaFoldDB" id="A0A7K1KQQ0"/>
<evidence type="ECO:0000256" key="4">
    <source>
        <dbReference type="ARBA" id="ARBA00022958"/>
    </source>
</evidence>
<evidence type="ECO:0000256" key="5">
    <source>
        <dbReference type="ARBA" id="ARBA00023027"/>
    </source>
</evidence>
<evidence type="ECO:0000313" key="10">
    <source>
        <dbReference type="Proteomes" id="UP000461162"/>
    </source>
</evidence>
<name>A0A7K1KQQ0_9BACT</name>
<sequence length="454" mass="49944">MRIIIIGAGEVGYHIARRLAEENKEVLVIDSSADALRRLAESADVQTILGSGSSPEVLEQAGIAKADILLAVTDSDEINLISCFFANTLDSRATKLARIRSGMYANYKHLLTQGAGITKIINPDEEVVNSILRLMSVPGAVEINEFADGKIRLVGINLPDDSPVAGMRLMQLRQAMGDNLRVVIAALVRDGRLIIPRGQDRIQQGDVVYFACDILDQDEVLARLGVETDPVREVLIMGGGNIGYKLAKALDNKFFHTRVLDNRQKRCEYLSERLDRPIVLMGDSTDQDMLREENIQDMDMVIAVTGDEETNILSCLLAKSLGAKRAITRVNNFGYMPLIEPIGIDYAVCPRLSAINSLLHFIRRGKIVSTVSIKGEQAEALEAIAQENSPIVGKAIMDLDLPRGCLVLCFQRGETVVIPRGDTVIEPLDRLLIISTRPDIPKVEKALTTKVEFF</sequence>
<keyword evidence="5" id="KW-0520">NAD</keyword>
<keyword evidence="2" id="KW-0813">Transport</keyword>
<comment type="caution">
    <text evidence="9">The sequence shown here is derived from an EMBL/GenBank/DDBJ whole genome shotgun (WGS) entry which is preliminary data.</text>
</comment>
<dbReference type="PANTHER" id="PTHR43833:SF5">
    <property type="entry name" value="TRK SYSTEM POTASSIUM UPTAKE PROTEIN TRKA"/>
    <property type="match status" value="1"/>
</dbReference>
<dbReference type="PROSITE" id="PS51201">
    <property type="entry name" value="RCK_N"/>
    <property type="match status" value="2"/>
</dbReference>
<dbReference type="EMBL" id="WODC01000008">
    <property type="protein sequence ID" value="MUM78423.1"/>
    <property type="molecule type" value="Genomic_DNA"/>
</dbReference>
<keyword evidence="3" id="KW-0633">Potassium transport</keyword>
<dbReference type="PRINTS" id="PR00335">
    <property type="entry name" value="KUPTAKETRKA"/>
</dbReference>
<dbReference type="InterPro" id="IPR006037">
    <property type="entry name" value="RCK_C"/>
</dbReference>
<dbReference type="NCBIfam" id="NF007032">
    <property type="entry name" value="PRK09496.1-4"/>
    <property type="match status" value="1"/>
</dbReference>
<dbReference type="Pfam" id="PF02080">
    <property type="entry name" value="TrkA_C"/>
    <property type="match status" value="2"/>
</dbReference>
<dbReference type="PROSITE" id="PS51202">
    <property type="entry name" value="RCK_C"/>
    <property type="match status" value="2"/>
</dbReference>
<dbReference type="NCBIfam" id="NF007041">
    <property type="entry name" value="PRK09496.3-4"/>
    <property type="match status" value="1"/>
</dbReference>
<evidence type="ECO:0000256" key="1">
    <source>
        <dbReference type="ARBA" id="ARBA00017378"/>
    </source>
</evidence>
<dbReference type="Pfam" id="PF02254">
    <property type="entry name" value="TrkA_N"/>
    <property type="match status" value="2"/>
</dbReference>
<protein>
    <recommendedName>
        <fullName evidence="1">Trk system potassium uptake protein TrkA</fullName>
    </recommendedName>
</protein>
<feature type="domain" description="RCK N-terminal" evidence="7">
    <location>
        <begin position="1"/>
        <end position="121"/>
    </location>
</feature>
<dbReference type="GO" id="GO:0015079">
    <property type="term" value="F:potassium ion transmembrane transporter activity"/>
    <property type="evidence" value="ECO:0007669"/>
    <property type="project" value="InterPro"/>
</dbReference>
<evidence type="ECO:0000313" key="9">
    <source>
        <dbReference type="EMBL" id="MUM78423.1"/>
    </source>
</evidence>
<dbReference type="Gene3D" id="3.30.70.1450">
    <property type="entry name" value="Regulator of K+ conductance, C-terminal domain"/>
    <property type="match status" value="2"/>
</dbReference>
<accession>A0A7K1KQQ0</accession>
<feature type="domain" description="RCK C-terminal" evidence="8">
    <location>
        <begin position="141"/>
        <end position="227"/>
    </location>
</feature>
<evidence type="ECO:0000256" key="3">
    <source>
        <dbReference type="ARBA" id="ARBA00022538"/>
    </source>
</evidence>
<dbReference type="Proteomes" id="UP000461162">
    <property type="component" value="Unassembled WGS sequence"/>
</dbReference>
<keyword evidence="4" id="KW-0630">Potassium</keyword>
<reference evidence="9 10" key="1">
    <citation type="submission" date="2019-11" db="EMBL/GenBank/DDBJ databases">
        <title>Pseudodesulfovibrio alkaliphilus, sp. nov., an alkaliphilic sulfate-reducing bacteria from mud volcano of Taman peninsula, Russia.</title>
        <authorList>
            <person name="Frolova A."/>
            <person name="Merkel A.Y."/>
            <person name="Slobodkin A.I."/>
        </authorList>
    </citation>
    <scope>NUCLEOTIDE SEQUENCE [LARGE SCALE GENOMIC DNA]</scope>
    <source>
        <strain evidence="9 10">F-1</strain>
    </source>
</reference>
<proteinExistence type="predicted"/>
<evidence type="ECO:0000256" key="6">
    <source>
        <dbReference type="ARBA" id="ARBA00023065"/>
    </source>
</evidence>
<dbReference type="SUPFAM" id="SSF116726">
    <property type="entry name" value="TrkA C-terminal domain-like"/>
    <property type="match status" value="2"/>
</dbReference>